<comment type="caution">
    <text evidence="8">The sequence shown here is derived from an EMBL/GenBank/DDBJ whole genome shotgun (WGS) entry which is preliminary data.</text>
</comment>
<feature type="domain" description="PPPDE" evidence="7">
    <location>
        <begin position="267"/>
        <end position="407"/>
    </location>
</feature>
<evidence type="ECO:0000259" key="7">
    <source>
        <dbReference type="PROSITE" id="PS51858"/>
    </source>
</evidence>
<protein>
    <submittedName>
        <fullName evidence="8">Desi1 protein</fullName>
    </submittedName>
</protein>
<organism evidence="8 9">
    <name type="scientific">Symbiodinium natans</name>
    <dbReference type="NCBI Taxonomy" id="878477"/>
    <lineage>
        <taxon>Eukaryota</taxon>
        <taxon>Sar</taxon>
        <taxon>Alveolata</taxon>
        <taxon>Dinophyceae</taxon>
        <taxon>Suessiales</taxon>
        <taxon>Symbiodiniaceae</taxon>
        <taxon>Symbiodinium</taxon>
    </lineage>
</organism>
<dbReference type="PROSITE" id="PS51858">
    <property type="entry name" value="PPPDE"/>
    <property type="match status" value="1"/>
</dbReference>
<evidence type="ECO:0000256" key="4">
    <source>
        <dbReference type="ARBA" id="ARBA00022837"/>
    </source>
</evidence>
<evidence type="ECO:0000256" key="5">
    <source>
        <dbReference type="SAM" id="MobiDB-lite"/>
    </source>
</evidence>
<dbReference type="SUPFAM" id="SSF47473">
    <property type="entry name" value="EF-hand"/>
    <property type="match status" value="1"/>
</dbReference>
<evidence type="ECO:0000313" key="9">
    <source>
        <dbReference type="Proteomes" id="UP000604046"/>
    </source>
</evidence>
<dbReference type="GO" id="GO:0070646">
    <property type="term" value="P:protein modification by small protein removal"/>
    <property type="evidence" value="ECO:0007669"/>
    <property type="project" value="TreeGrafter"/>
</dbReference>
<keyword evidence="4" id="KW-0106">Calcium</keyword>
<dbReference type="InterPro" id="IPR011992">
    <property type="entry name" value="EF-hand-dom_pair"/>
</dbReference>
<dbReference type="Gene3D" id="3.90.1720.30">
    <property type="entry name" value="PPPDE domains"/>
    <property type="match status" value="1"/>
</dbReference>
<name>A0A812RP93_9DINO</name>
<dbReference type="InterPro" id="IPR042266">
    <property type="entry name" value="PPPDE_sf"/>
</dbReference>
<evidence type="ECO:0000256" key="3">
    <source>
        <dbReference type="ARBA" id="ARBA00022801"/>
    </source>
</evidence>
<dbReference type="EMBL" id="CAJNDS010002357">
    <property type="protein sequence ID" value="CAE7447393.1"/>
    <property type="molecule type" value="Genomic_DNA"/>
</dbReference>
<gene>
    <name evidence="8" type="primary">desi1</name>
    <name evidence="8" type="ORF">SNAT2548_LOCUS24398</name>
</gene>
<dbReference type="Gene3D" id="1.10.238.10">
    <property type="entry name" value="EF-hand"/>
    <property type="match status" value="1"/>
</dbReference>
<keyword evidence="9" id="KW-1185">Reference proteome</keyword>
<keyword evidence="3" id="KW-0378">Hydrolase</keyword>
<dbReference type="InterPro" id="IPR018247">
    <property type="entry name" value="EF_Hand_1_Ca_BS"/>
</dbReference>
<feature type="domain" description="EF-hand" evidence="6">
    <location>
        <begin position="103"/>
        <end position="138"/>
    </location>
</feature>
<evidence type="ECO:0000256" key="2">
    <source>
        <dbReference type="ARBA" id="ARBA00022670"/>
    </source>
</evidence>
<reference evidence="8" key="1">
    <citation type="submission" date="2021-02" db="EMBL/GenBank/DDBJ databases">
        <authorList>
            <person name="Dougan E. K."/>
            <person name="Rhodes N."/>
            <person name="Thang M."/>
            <person name="Chan C."/>
        </authorList>
    </citation>
    <scope>NUCLEOTIDE SEQUENCE</scope>
</reference>
<dbReference type="GO" id="GO:0006508">
    <property type="term" value="P:proteolysis"/>
    <property type="evidence" value="ECO:0007669"/>
    <property type="project" value="UniProtKB-KW"/>
</dbReference>
<dbReference type="PROSITE" id="PS50222">
    <property type="entry name" value="EF_HAND_2"/>
    <property type="match status" value="1"/>
</dbReference>
<feature type="region of interest" description="Disordered" evidence="5">
    <location>
        <begin position="1"/>
        <end position="49"/>
    </location>
</feature>
<proteinExistence type="inferred from homology"/>
<dbReference type="Pfam" id="PF05903">
    <property type="entry name" value="Peptidase_C97"/>
    <property type="match status" value="1"/>
</dbReference>
<sequence length="768" mass="84609">MEDGDDLPFNLPRDSEEDEDQLPLTLARDSDPDDHLPLTLARDADPDDQLPLTLARDSDPDDHLPLTLARDSALDDHLPLNLPKHSEASLDNFLSSDQAALNSVLMNILSKFSELDADGSGAITMDELATHWLSAATEVCKRPLSDSEKDLIGASVQRAFDVMDVEQDGMINKHEWLHTALLDMHPPGPVANEIITRKLREPDAPDVSGLVHTWLSSDELVCGMVTRKMLSTSLNADPDVLDVLNTTGNENITYAEFVASELHLTFMPVELYYYDLSKNFASVLSPVLLGQYEEGIWHTSVGVFGQELYFFGYILTCYPGQSAFGQPRKSIQLGHTLRTVEELNEEIKRVYFDYRPDLYDAFDHNCNDLSNHMVQFLLGRPIPDSVRLMSERLKSSSLVKVLRPMLNRMLGNRQTRGKQDGEDKLLELEASARARRNNARHQNSSNSALSVDKHVISANSLNLEFEGPDSEEDSGPNAAGMAFAMAGKDAAPRQLTGMVLFRASGASAPVVAQVEMEHSDGTFDIGWFDQTGSKQQAAGVPGASLEPYIPALQASALLKEVFSRASQALPPTLDRWSSMDIGRGDLQRAMTCLDGHPLVRSQPSYWSSSVQCRFCQVAIPAGQVRMHCYSCNYTLCGKCFLQHQNPNVGQNLAGFEEVRHSLSVWPKCDKGHSFERFGGGSSDGGTACSSCKQQEIGSTGPFFLICRFCQQQLCHDCARRSICALLDAAYEPRVAPAPSDVVDSEAVRRVFAAQGRRKILPGIDQDGV</sequence>
<dbReference type="InterPro" id="IPR008580">
    <property type="entry name" value="PPPDE_dom"/>
</dbReference>
<comment type="similarity">
    <text evidence="1">Belongs to the DeSI family.</text>
</comment>
<evidence type="ECO:0000256" key="1">
    <source>
        <dbReference type="ARBA" id="ARBA00008140"/>
    </source>
</evidence>
<dbReference type="GO" id="GO:0005509">
    <property type="term" value="F:calcium ion binding"/>
    <property type="evidence" value="ECO:0007669"/>
    <property type="project" value="InterPro"/>
</dbReference>
<dbReference type="OrthoDB" id="21221at2759"/>
<accession>A0A812RP93</accession>
<dbReference type="PANTHER" id="PTHR12378:SF7">
    <property type="entry name" value="DESUMOYLATING ISOPEPTIDASE 1"/>
    <property type="match status" value="1"/>
</dbReference>
<evidence type="ECO:0000313" key="8">
    <source>
        <dbReference type="EMBL" id="CAE7447393.1"/>
    </source>
</evidence>
<dbReference type="Proteomes" id="UP000604046">
    <property type="component" value="Unassembled WGS sequence"/>
</dbReference>
<dbReference type="SMART" id="SM01179">
    <property type="entry name" value="DUF862"/>
    <property type="match status" value="1"/>
</dbReference>
<dbReference type="InterPro" id="IPR002048">
    <property type="entry name" value="EF_hand_dom"/>
</dbReference>
<dbReference type="CDD" id="cd00051">
    <property type="entry name" value="EFh"/>
    <property type="match status" value="1"/>
</dbReference>
<dbReference type="PANTHER" id="PTHR12378">
    <property type="entry name" value="DESUMOYLATING ISOPEPTIDASE"/>
    <property type="match status" value="1"/>
</dbReference>
<evidence type="ECO:0000259" key="6">
    <source>
        <dbReference type="PROSITE" id="PS50222"/>
    </source>
</evidence>
<dbReference type="PROSITE" id="PS00018">
    <property type="entry name" value="EF_HAND_1"/>
    <property type="match status" value="1"/>
</dbReference>
<keyword evidence="2" id="KW-0645">Protease</keyword>
<dbReference type="AlphaFoldDB" id="A0A812RP93"/>
<dbReference type="GO" id="GO:0008233">
    <property type="term" value="F:peptidase activity"/>
    <property type="evidence" value="ECO:0007669"/>
    <property type="project" value="UniProtKB-KW"/>
</dbReference>
<dbReference type="Pfam" id="PF13202">
    <property type="entry name" value="EF-hand_5"/>
    <property type="match status" value="2"/>
</dbReference>